<dbReference type="EC" id="3.1.3.48" evidence="1"/>
<dbReference type="Proteomes" id="UP000239650">
    <property type="component" value="Unassembled WGS sequence"/>
</dbReference>
<keyword evidence="1" id="KW-0378">Hydrolase</keyword>
<gene>
    <name evidence="1" type="primary">iphP_2</name>
    <name evidence="1" type="ORF">LAS9267_01613</name>
</gene>
<dbReference type="InterPro" id="IPR026893">
    <property type="entry name" value="Tyr/Ser_Pase_IphP-type"/>
</dbReference>
<dbReference type="Pfam" id="PF13350">
    <property type="entry name" value="Y_phosphatase3"/>
    <property type="match status" value="1"/>
</dbReference>
<reference evidence="1 2" key="1">
    <citation type="submission" date="2018-02" db="EMBL/GenBank/DDBJ databases">
        <authorList>
            <person name="Rodrigo-Torres L."/>
            <person name="Arahal R. D."/>
            <person name="Lucena T."/>
        </authorList>
    </citation>
    <scope>NUCLEOTIDE SEQUENCE [LARGE SCALE GENOMIC DNA]</scope>
    <source>
        <strain evidence="1 2">CECT 9267</strain>
    </source>
</reference>
<dbReference type="InterPro" id="IPR029021">
    <property type="entry name" value="Prot-tyrosine_phosphatase-like"/>
</dbReference>
<evidence type="ECO:0000313" key="2">
    <source>
        <dbReference type="Proteomes" id="UP000239650"/>
    </source>
</evidence>
<dbReference type="Gene3D" id="3.90.190.10">
    <property type="entry name" value="Protein tyrosine phosphatase superfamily"/>
    <property type="match status" value="1"/>
</dbReference>
<dbReference type="EMBL" id="OKRC01000008">
    <property type="protein sequence ID" value="SPE22276.1"/>
    <property type="molecule type" value="Genomic_DNA"/>
</dbReference>
<dbReference type="RefSeq" id="WP_016264576.1">
    <property type="nucleotide sequence ID" value="NZ_BJLN01000003.1"/>
</dbReference>
<dbReference type="GO" id="GO:0004725">
    <property type="term" value="F:protein tyrosine phosphatase activity"/>
    <property type="evidence" value="ECO:0007669"/>
    <property type="project" value="UniProtKB-EC"/>
</dbReference>
<organism evidence="1 2">
    <name type="scientific">Latilactobacillus sakei</name>
    <name type="common">Lactobacillus sakei</name>
    <dbReference type="NCBI Taxonomy" id="1599"/>
    <lineage>
        <taxon>Bacteria</taxon>
        <taxon>Bacillati</taxon>
        <taxon>Bacillota</taxon>
        <taxon>Bacilli</taxon>
        <taxon>Lactobacillales</taxon>
        <taxon>Lactobacillaceae</taxon>
        <taxon>Latilactobacillus</taxon>
    </lineage>
</organism>
<dbReference type="SUPFAM" id="SSF52799">
    <property type="entry name" value="(Phosphotyrosine protein) phosphatases II"/>
    <property type="match status" value="1"/>
</dbReference>
<evidence type="ECO:0000313" key="1">
    <source>
        <dbReference type="EMBL" id="SPE22276.1"/>
    </source>
</evidence>
<accession>A0A9N7P6Q0</accession>
<dbReference type="AlphaFoldDB" id="A0A9N7P6Q0"/>
<protein>
    <submittedName>
        <fullName evidence="1">Tyrosine-protein phosphatase</fullName>
        <ecNumber evidence="1">3.1.3.48</ecNumber>
    </submittedName>
</protein>
<proteinExistence type="predicted"/>
<dbReference type="GeneID" id="57133104"/>
<comment type="caution">
    <text evidence="1">The sequence shown here is derived from an EMBL/GenBank/DDBJ whole genome shotgun (WGS) entry which is preliminary data.</text>
</comment>
<name>A0A9N7P6Q0_LATSK</name>
<sequence>MQEQQRVLNLTRSYNLRELGGYPTVDGKTVKWHKLLRSGSLNALTATDIEDLLNYGVAYDVDFRSRHEIKVAPDPFDDSQLTYHRLSVFPFTDQADTPKKPAKKGLFHLFSKKEPATPERSSMDRMYEQLVTDSHAQAAYRDLFTVLLNNHGNDGAVLYHCSAGKDRTGIGTMLILSALGVDWATIADDFVLSNEVLGLTTTAPTRISSNDAQVAAMNGKSVSKAHLELVRETIEHHYGNMDNYLAQAMALKPEEIAQLKKDYLE</sequence>